<reference evidence="3" key="1">
    <citation type="submission" date="2015-06" db="UniProtKB">
        <authorList>
            <consortium name="EnsemblPlants"/>
        </authorList>
    </citation>
    <scope>IDENTIFICATION</scope>
</reference>
<proteinExistence type="predicted"/>
<protein>
    <recommendedName>
        <fullName evidence="2">Transposase Tnp1/En/Spm-like domain-containing protein</fullName>
    </recommendedName>
</protein>
<feature type="domain" description="Transposase Tnp1/En/Spm-like" evidence="2">
    <location>
        <begin position="225"/>
        <end position="289"/>
    </location>
</feature>
<organism evidence="3">
    <name type="scientific">Aegilops tauschii</name>
    <name type="common">Tausch's goatgrass</name>
    <name type="synonym">Aegilops squarrosa</name>
    <dbReference type="NCBI Taxonomy" id="37682"/>
    <lineage>
        <taxon>Eukaryota</taxon>
        <taxon>Viridiplantae</taxon>
        <taxon>Streptophyta</taxon>
        <taxon>Embryophyta</taxon>
        <taxon>Tracheophyta</taxon>
        <taxon>Spermatophyta</taxon>
        <taxon>Magnoliopsida</taxon>
        <taxon>Liliopsida</taxon>
        <taxon>Poales</taxon>
        <taxon>Poaceae</taxon>
        <taxon>BOP clade</taxon>
        <taxon>Pooideae</taxon>
        <taxon>Triticodae</taxon>
        <taxon>Triticeae</taxon>
        <taxon>Triticinae</taxon>
        <taxon>Aegilops</taxon>
    </lineage>
</organism>
<accession>M8BPC6</accession>
<evidence type="ECO:0000259" key="2">
    <source>
        <dbReference type="Pfam" id="PF03017"/>
    </source>
</evidence>
<feature type="region of interest" description="Disordered" evidence="1">
    <location>
        <begin position="160"/>
        <end position="196"/>
    </location>
</feature>
<dbReference type="EnsemblPlants" id="EMT23673">
    <property type="protein sequence ID" value="EMT23673"/>
    <property type="gene ID" value="F775_23747"/>
</dbReference>
<dbReference type="Pfam" id="PF03017">
    <property type="entry name" value="Transposase_23"/>
    <property type="match status" value="1"/>
</dbReference>
<dbReference type="InterPro" id="IPR004264">
    <property type="entry name" value="Transposase_23"/>
</dbReference>
<feature type="compositionally biased region" description="Basic and acidic residues" evidence="1">
    <location>
        <begin position="160"/>
        <end position="170"/>
    </location>
</feature>
<sequence>MHQNSLPTSVGKKSLLATNNLSGKFLTDCGSGNVYTVTHCRSGKLQHISSHGRSGCPGFLPPSSNNTASSSGAAIPHPCLSLHAPPVEESQDDIGNVLRVSVADGGIGSARTGIDGLVLKASDIEKTMYSYSVSFTGGKMASANGKGKDGGKDLIEKAEKHPEWKEKSIQEGDLFARNSEVEAEEDDDDGEEDDEEPFVHRIVIAKPPARSSSVHEDESLIGMDVLRYAWTGPETPVAKATIILVDSDTVVGEEPLGPATYDVLVNVATRRDAMLPYEYDGLRLIGDTVTRSFAWPSNKVTTKNVCFVHLPRFV</sequence>
<dbReference type="AlphaFoldDB" id="M8BPC6"/>
<feature type="compositionally biased region" description="Acidic residues" evidence="1">
    <location>
        <begin position="181"/>
        <end position="196"/>
    </location>
</feature>
<name>M8BPC6_AEGTA</name>
<evidence type="ECO:0000313" key="3">
    <source>
        <dbReference type="EnsemblPlants" id="EMT23673"/>
    </source>
</evidence>
<evidence type="ECO:0000256" key="1">
    <source>
        <dbReference type="SAM" id="MobiDB-lite"/>
    </source>
</evidence>